<dbReference type="GO" id="GO:0016747">
    <property type="term" value="F:acyltransferase activity, transferring groups other than amino-acyl groups"/>
    <property type="evidence" value="ECO:0007669"/>
    <property type="project" value="TreeGrafter"/>
</dbReference>
<reference evidence="1 2" key="1">
    <citation type="submission" date="2022-12" db="EMBL/GenBank/DDBJ databases">
        <title>Metagenome assembled genome from gulf of manar.</title>
        <authorList>
            <person name="Kohli P."/>
            <person name="Pk S."/>
            <person name="Venkata Ramana C."/>
            <person name="Sasikala C."/>
        </authorList>
    </citation>
    <scope>NUCLEOTIDE SEQUENCE [LARGE SCALE GENOMIC DNA]</scope>
    <source>
        <strain evidence="1">JB008</strain>
    </source>
</reference>
<dbReference type="SUPFAM" id="SSF53474">
    <property type="entry name" value="alpha/beta-Hydrolases"/>
    <property type="match status" value="1"/>
</dbReference>
<evidence type="ECO:0000313" key="2">
    <source>
        <dbReference type="Proteomes" id="UP001221217"/>
    </source>
</evidence>
<dbReference type="Pfam" id="PF00756">
    <property type="entry name" value="Esterase"/>
    <property type="match status" value="1"/>
</dbReference>
<dbReference type="GO" id="GO:0016787">
    <property type="term" value="F:hydrolase activity"/>
    <property type="evidence" value="ECO:0007669"/>
    <property type="project" value="UniProtKB-KW"/>
</dbReference>
<dbReference type="PANTHER" id="PTHR48098">
    <property type="entry name" value="ENTEROCHELIN ESTERASE-RELATED"/>
    <property type="match status" value="1"/>
</dbReference>
<sequence>MATIKCRVNSIKLGKGNNIRVFVPESGRVKYPAVYMQHGLGDDETTAWTHSDLEAYASEADIIVVTADAEASWFCNDFRNGEEGSGGILWEDYFAYELPSYIEENFPAVSSAAGRGQCGFSMGGYGAMMLTLLHPERFTAVSAHSGSFMFGHEYRKNRPERAEFMKVVAPPGGRYDLFTLHEQSFVKDARMPAIRFDVGDHDHLLEHGRRFNHYLEENNVPHQYIEAEGSHLWSYVDKQLSDSFKFFADKLSI</sequence>
<dbReference type="Proteomes" id="UP001221217">
    <property type="component" value="Unassembled WGS sequence"/>
</dbReference>
<keyword evidence="1" id="KW-0378">Hydrolase</keyword>
<comment type="caution">
    <text evidence="1">The sequence shown here is derived from an EMBL/GenBank/DDBJ whole genome shotgun (WGS) entry which is preliminary data.</text>
</comment>
<dbReference type="EMBL" id="JAQQAL010000024">
    <property type="protein sequence ID" value="MDC7227280.1"/>
    <property type="molecule type" value="Genomic_DNA"/>
</dbReference>
<dbReference type="InterPro" id="IPR050583">
    <property type="entry name" value="Mycobacterial_A85_antigen"/>
</dbReference>
<dbReference type="InterPro" id="IPR029058">
    <property type="entry name" value="AB_hydrolase_fold"/>
</dbReference>
<proteinExistence type="predicted"/>
<gene>
    <name evidence="1" type="ORF">PQJ61_11015</name>
</gene>
<organism evidence="1 2">
    <name type="scientific">Candidatus Thalassospirochaeta sargassi</name>
    <dbReference type="NCBI Taxonomy" id="3119039"/>
    <lineage>
        <taxon>Bacteria</taxon>
        <taxon>Pseudomonadati</taxon>
        <taxon>Spirochaetota</taxon>
        <taxon>Spirochaetia</taxon>
        <taxon>Spirochaetales</taxon>
        <taxon>Spirochaetaceae</taxon>
        <taxon>Candidatus Thalassospirochaeta</taxon>
    </lineage>
</organism>
<dbReference type="PANTHER" id="PTHR48098:SF1">
    <property type="entry name" value="DIACYLGLYCEROL ACYLTRANSFERASE_MYCOLYLTRANSFERASE AG85A"/>
    <property type="match status" value="1"/>
</dbReference>
<dbReference type="InterPro" id="IPR000801">
    <property type="entry name" value="Esterase-like"/>
</dbReference>
<accession>A0AAJ1IHE4</accession>
<name>A0AAJ1IHE4_9SPIO</name>
<dbReference type="Gene3D" id="3.40.50.1820">
    <property type="entry name" value="alpha/beta hydrolase"/>
    <property type="match status" value="1"/>
</dbReference>
<protein>
    <submittedName>
        <fullName evidence="1">Alpha/beta hydrolase-fold protein</fullName>
    </submittedName>
</protein>
<dbReference type="AlphaFoldDB" id="A0AAJ1IHE4"/>
<evidence type="ECO:0000313" key="1">
    <source>
        <dbReference type="EMBL" id="MDC7227280.1"/>
    </source>
</evidence>